<gene>
    <name evidence="2" type="ORF">MNEG_3723</name>
</gene>
<protein>
    <submittedName>
        <fullName evidence="2">Uncharacterized protein</fullName>
    </submittedName>
</protein>
<feature type="compositionally biased region" description="Low complexity" evidence="1">
    <location>
        <begin position="184"/>
        <end position="194"/>
    </location>
</feature>
<accession>A0A0D2K0U2</accession>
<dbReference type="AlphaFoldDB" id="A0A0D2K0U2"/>
<name>A0A0D2K0U2_9CHLO</name>
<reference evidence="2 3" key="1">
    <citation type="journal article" date="2013" name="BMC Genomics">
        <title>Reconstruction of the lipid metabolism for the microalga Monoraphidium neglectum from its genome sequence reveals characteristics suitable for biofuel production.</title>
        <authorList>
            <person name="Bogen C."/>
            <person name="Al-Dilaimi A."/>
            <person name="Albersmeier A."/>
            <person name="Wichmann J."/>
            <person name="Grundmann M."/>
            <person name="Rupp O."/>
            <person name="Lauersen K.J."/>
            <person name="Blifernez-Klassen O."/>
            <person name="Kalinowski J."/>
            <person name="Goesmann A."/>
            <person name="Mussgnug J.H."/>
            <person name="Kruse O."/>
        </authorList>
    </citation>
    <scope>NUCLEOTIDE SEQUENCE [LARGE SCALE GENOMIC DNA]</scope>
    <source>
        <strain evidence="2 3">SAG 48.87</strain>
    </source>
</reference>
<organism evidence="2 3">
    <name type="scientific">Monoraphidium neglectum</name>
    <dbReference type="NCBI Taxonomy" id="145388"/>
    <lineage>
        <taxon>Eukaryota</taxon>
        <taxon>Viridiplantae</taxon>
        <taxon>Chlorophyta</taxon>
        <taxon>core chlorophytes</taxon>
        <taxon>Chlorophyceae</taxon>
        <taxon>CS clade</taxon>
        <taxon>Sphaeropleales</taxon>
        <taxon>Selenastraceae</taxon>
        <taxon>Monoraphidium</taxon>
    </lineage>
</organism>
<keyword evidence="3" id="KW-1185">Reference proteome</keyword>
<feature type="compositionally biased region" description="Polar residues" evidence="1">
    <location>
        <begin position="1"/>
        <end position="20"/>
    </location>
</feature>
<dbReference type="Proteomes" id="UP000054498">
    <property type="component" value="Unassembled WGS sequence"/>
</dbReference>
<feature type="region of interest" description="Disordered" evidence="1">
    <location>
        <begin position="1"/>
        <end position="253"/>
    </location>
</feature>
<feature type="compositionally biased region" description="Pro residues" evidence="1">
    <location>
        <begin position="242"/>
        <end position="253"/>
    </location>
</feature>
<dbReference type="RefSeq" id="XP_013903252.1">
    <property type="nucleotide sequence ID" value="XM_014047798.1"/>
</dbReference>
<evidence type="ECO:0000313" key="3">
    <source>
        <dbReference type="Proteomes" id="UP000054498"/>
    </source>
</evidence>
<sequence>MATAGPSTHSATVSTNSGTVDMSIHNDSHGGAARGGGGRRAGGRAGRHLGAAPRGGDDEDGEEGGAQTSRDGEARGEPIGSQLLMGEASGGGGGDGGEGAADGMDADANGDGEDGGGLSGAAGMGGGGGGGGRGLQPGDPRRRRAPAVMASLSGTHDPALEAMQHAGAAQEGAGWLGSPPPDGGPAMPASSAAQPGPPARGLGGRRGSGSVTPGAGGGAAAGAADAEAAVGASGQLGEVPDAQPPGWRPRPLR</sequence>
<proteinExistence type="predicted"/>
<evidence type="ECO:0000256" key="1">
    <source>
        <dbReference type="SAM" id="MobiDB-lite"/>
    </source>
</evidence>
<feature type="compositionally biased region" description="Acidic residues" evidence="1">
    <location>
        <begin position="104"/>
        <end position="114"/>
    </location>
</feature>
<dbReference type="KEGG" id="mng:MNEG_3723"/>
<dbReference type="EMBL" id="KK100701">
    <property type="protein sequence ID" value="KIZ04233.1"/>
    <property type="molecule type" value="Genomic_DNA"/>
</dbReference>
<feature type="compositionally biased region" description="Low complexity" evidence="1">
    <location>
        <begin position="221"/>
        <end position="233"/>
    </location>
</feature>
<dbReference type="GeneID" id="25736601"/>
<feature type="compositionally biased region" description="Gly residues" evidence="1">
    <location>
        <begin position="88"/>
        <end position="100"/>
    </location>
</feature>
<evidence type="ECO:0000313" key="2">
    <source>
        <dbReference type="EMBL" id="KIZ04233.1"/>
    </source>
</evidence>
<feature type="compositionally biased region" description="Gly residues" evidence="1">
    <location>
        <begin position="115"/>
        <end position="135"/>
    </location>
</feature>